<dbReference type="Gene3D" id="3.30.429.10">
    <property type="entry name" value="Macrophage Migration Inhibitory Factor"/>
    <property type="match status" value="1"/>
</dbReference>
<dbReference type="GeneID" id="81389845"/>
<evidence type="ECO:0000313" key="14">
    <source>
        <dbReference type="EMBL" id="KAJ5114334.1"/>
    </source>
</evidence>
<protein>
    <recommendedName>
        <fullName evidence="12">L-dopachrome isomerase</fullName>
        <ecNumber evidence="9">5.3.2.1</ecNumber>
        <ecNumber evidence="8">5.3.3.12</ecNumber>
    </recommendedName>
    <alternativeName>
        <fullName evidence="10">L-dopachrome tautomerase</fullName>
    </alternativeName>
    <alternativeName>
        <fullName evidence="11">Phenylpyruvate tautomerase</fullName>
    </alternativeName>
</protein>
<evidence type="ECO:0000256" key="9">
    <source>
        <dbReference type="ARBA" id="ARBA00039086"/>
    </source>
</evidence>
<evidence type="ECO:0000256" key="2">
    <source>
        <dbReference type="ARBA" id="ARBA00005851"/>
    </source>
</evidence>
<dbReference type="RefSeq" id="XP_056515527.1">
    <property type="nucleotide sequence ID" value="XM_056650677.1"/>
</dbReference>
<feature type="compositionally biased region" description="Low complexity" evidence="13">
    <location>
        <begin position="266"/>
        <end position="278"/>
    </location>
</feature>
<comment type="catalytic activity">
    <reaction evidence="6">
        <text>3-phenylpyruvate = enol-phenylpyruvate</text>
        <dbReference type="Rhea" id="RHEA:17097"/>
        <dbReference type="ChEBI" id="CHEBI:16815"/>
        <dbReference type="ChEBI" id="CHEBI:18005"/>
        <dbReference type="EC" id="5.3.2.1"/>
    </reaction>
</comment>
<evidence type="ECO:0000256" key="11">
    <source>
        <dbReference type="ARBA" id="ARBA00041912"/>
    </source>
</evidence>
<dbReference type="GO" id="GO:0050178">
    <property type="term" value="F:phenylpyruvate tautomerase activity"/>
    <property type="evidence" value="ECO:0007669"/>
    <property type="project" value="UniProtKB-EC"/>
</dbReference>
<reference evidence="14" key="2">
    <citation type="journal article" date="2023" name="IMA Fungus">
        <title>Comparative genomic study of the Penicillium genus elucidates a diverse pangenome and 15 lateral gene transfer events.</title>
        <authorList>
            <person name="Petersen C."/>
            <person name="Sorensen T."/>
            <person name="Nielsen M.R."/>
            <person name="Sondergaard T.E."/>
            <person name="Sorensen J.L."/>
            <person name="Fitzpatrick D.A."/>
            <person name="Frisvad J.C."/>
            <person name="Nielsen K.L."/>
        </authorList>
    </citation>
    <scope>NUCLEOTIDE SEQUENCE</scope>
    <source>
        <strain evidence="14">IBT 34128</strain>
    </source>
</reference>
<evidence type="ECO:0000256" key="1">
    <source>
        <dbReference type="ARBA" id="ARBA00004613"/>
    </source>
</evidence>
<keyword evidence="15" id="KW-1185">Reference proteome</keyword>
<comment type="subcellular location">
    <subcellularLocation>
        <location evidence="1">Secreted</location>
    </subcellularLocation>
</comment>
<accession>A0A9W9G9B8</accession>
<proteinExistence type="inferred from homology"/>
<evidence type="ECO:0000256" key="7">
    <source>
        <dbReference type="ARBA" id="ARBA00036823"/>
    </source>
</evidence>
<evidence type="ECO:0000256" key="10">
    <source>
        <dbReference type="ARBA" id="ARBA00041631"/>
    </source>
</evidence>
<keyword evidence="4" id="KW-0964">Secreted</keyword>
<evidence type="ECO:0000256" key="5">
    <source>
        <dbReference type="ARBA" id="ARBA00023235"/>
    </source>
</evidence>
<evidence type="ECO:0000256" key="3">
    <source>
        <dbReference type="ARBA" id="ARBA00022514"/>
    </source>
</evidence>
<name>A0A9W9G9B8_9EURO</name>
<dbReference type="PANTHER" id="PTHR11954">
    <property type="entry name" value="D-DOPACHROME DECARBOXYLASE"/>
    <property type="match status" value="1"/>
</dbReference>
<evidence type="ECO:0000313" key="15">
    <source>
        <dbReference type="Proteomes" id="UP001141434"/>
    </source>
</evidence>
<dbReference type="AlphaFoldDB" id="A0A9W9G9B8"/>
<dbReference type="GO" id="GO:0005576">
    <property type="term" value="C:extracellular region"/>
    <property type="evidence" value="ECO:0007669"/>
    <property type="project" value="UniProtKB-SubCell"/>
</dbReference>
<keyword evidence="5" id="KW-0413">Isomerase</keyword>
<dbReference type="SUPFAM" id="SSF55331">
    <property type="entry name" value="Tautomerase/MIF"/>
    <property type="match status" value="1"/>
</dbReference>
<evidence type="ECO:0000256" key="6">
    <source>
        <dbReference type="ARBA" id="ARBA00036735"/>
    </source>
</evidence>
<comment type="catalytic activity">
    <reaction evidence="7">
        <text>L-dopachrome = 5,6-dihydroxyindole-2-carboxylate</text>
        <dbReference type="Rhea" id="RHEA:13041"/>
        <dbReference type="ChEBI" id="CHEBI:16875"/>
        <dbReference type="ChEBI" id="CHEBI:57509"/>
        <dbReference type="EC" id="5.3.3.12"/>
    </reaction>
</comment>
<dbReference type="InterPro" id="IPR014347">
    <property type="entry name" value="Tautomerase/MIF_sf"/>
</dbReference>
<comment type="similarity">
    <text evidence="2">Belongs to the MIF family.</text>
</comment>
<evidence type="ECO:0000256" key="13">
    <source>
        <dbReference type="SAM" id="MobiDB-lite"/>
    </source>
</evidence>
<dbReference type="Pfam" id="PF01187">
    <property type="entry name" value="MIF"/>
    <property type="match status" value="1"/>
</dbReference>
<reference evidence="14" key="1">
    <citation type="submission" date="2022-11" db="EMBL/GenBank/DDBJ databases">
        <authorList>
            <person name="Petersen C."/>
        </authorList>
    </citation>
    <scope>NUCLEOTIDE SEQUENCE</scope>
    <source>
        <strain evidence="14">IBT 34128</strain>
    </source>
</reference>
<dbReference type="EC" id="5.3.2.1" evidence="9"/>
<evidence type="ECO:0000256" key="12">
    <source>
        <dbReference type="ARBA" id="ARBA00042730"/>
    </source>
</evidence>
<dbReference type="Proteomes" id="UP001141434">
    <property type="component" value="Unassembled WGS sequence"/>
</dbReference>
<dbReference type="PANTHER" id="PTHR11954:SF6">
    <property type="entry name" value="MACROPHAGE MIGRATION INHIBITORY FACTOR"/>
    <property type="match status" value="1"/>
</dbReference>
<feature type="region of interest" description="Disordered" evidence="13">
    <location>
        <begin position="245"/>
        <end position="320"/>
    </location>
</feature>
<dbReference type="EMBL" id="JAPMSZ010000001">
    <property type="protein sequence ID" value="KAJ5114334.1"/>
    <property type="molecule type" value="Genomic_DNA"/>
</dbReference>
<keyword evidence="3" id="KW-0202">Cytokine</keyword>
<dbReference type="OrthoDB" id="255819at2759"/>
<gene>
    <name evidence="14" type="ORF">NUU61_000093</name>
</gene>
<comment type="caution">
    <text evidence="14">The sequence shown here is derived from an EMBL/GenBank/DDBJ whole genome shotgun (WGS) entry which is preliminary data.</text>
</comment>
<sequence length="338" mass="37327">MDLSNQKRSSLPRLATNVSPGHLTQVMHPALTKIYSDTHMPPLSEHPAFRPSVFVEDKPDDENIAPTLRYAPDIKPIYIAPTCIEESPTLTRKKTMYYEDIFSARGAHNSPKERVDQDSLVVAELKTNINLKDEESKLITDLALRLAQVYLRPETSVLVVVEHDACLRFGNNTLPAYLLKIHALPCLIGPMTNLRATSLLQTFLYETLGVAPGQGVVIFNSVVEENLATNGVTARGEISRLERTEQEENPGIFKSISRSMSRRLKSSSSHSTPLSITPSLPPITSPVQAGGLQFPFAAADTEAQGPQEEDKSQGLKKRKSLKTFVQRRLSELSKGSAK</sequence>
<dbReference type="InterPro" id="IPR001398">
    <property type="entry name" value="Macrophage_inhib_fac"/>
</dbReference>
<organism evidence="14 15">
    <name type="scientific">Penicillium alfredii</name>
    <dbReference type="NCBI Taxonomy" id="1506179"/>
    <lineage>
        <taxon>Eukaryota</taxon>
        <taxon>Fungi</taxon>
        <taxon>Dikarya</taxon>
        <taxon>Ascomycota</taxon>
        <taxon>Pezizomycotina</taxon>
        <taxon>Eurotiomycetes</taxon>
        <taxon>Eurotiomycetidae</taxon>
        <taxon>Eurotiales</taxon>
        <taxon>Aspergillaceae</taxon>
        <taxon>Penicillium</taxon>
    </lineage>
</organism>
<evidence type="ECO:0000256" key="8">
    <source>
        <dbReference type="ARBA" id="ARBA00038932"/>
    </source>
</evidence>
<dbReference type="EC" id="5.3.3.12" evidence="8"/>
<dbReference type="GO" id="GO:0004167">
    <property type="term" value="F:dopachrome isomerase activity"/>
    <property type="evidence" value="ECO:0007669"/>
    <property type="project" value="UniProtKB-EC"/>
</dbReference>
<evidence type="ECO:0000256" key="4">
    <source>
        <dbReference type="ARBA" id="ARBA00022525"/>
    </source>
</evidence>